<keyword evidence="3" id="KW-1185">Reference proteome</keyword>
<name>A0ABQ5IPT5_9ASTR</name>
<gene>
    <name evidence="2" type="ORF">Tco_1112492</name>
</gene>
<feature type="region of interest" description="Disordered" evidence="1">
    <location>
        <begin position="252"/>
        <end position="271"/>
    </location>
</feature>
<protein>
    <submittedName>
        <fullName evidence="2">Uncharacterized protein</fullName>
    </submittedName>
</protein>
<sequence length="569" mass="63821">MFHKKNVDFAELIWEDFSYQIDNRQLKKGRREIMPYPRYTKIIRIGEDVQEYGEAIPSTMLTDAIKAFIGYSTGLVPPKKTRGKGSKGKQQEVTTRKKTVIIIDDNIITDDPKVAFMLGKSISKTNAEIAKETKRIHETYARLVTKKAASEEASDESGGELAHRVTGRRRTRGVTIRDTPKVSKKKSVDQSQNLKGIQTLTVEEQLAADTMQALKSTVIVATSSEESGTILGVLDEVKGAFEAKANPAIDWGSEDESDYSTESDDLKGVEKEKIDEEEIKWTYDEEETDDEFVHGDEYVHGNVDEELKDAEVAKTGKDKEEIYDAAKADAEKTEEKSSSLSVSSGFGNQFLNLSFDTSLIAALAATTVPDLLLAIAQTVSKLEIDVQELKQVDHSPAILATIRSQVPAAVDKYLGSSLGDALQKKAWIKELLIYSSRRKDSMMIKTKTLQLDQTRVRRPKGEEQRILSHQKFICIQSDADQQQDDSKPKTTRAPRNDWFTQPPRPPTPDLEWNKGKEVDNDWNNPKGDHCPFDLSKPLSLKGHPGHLTVASEYFFNNDLEYLKSSEPEK</sequence>
<comment type="caution">
    <text evidence="2">The sequence shown here is derived from an EMBL/GenBank/DDBJ whole genome shotgun (WGS) entry which is preliminary data.</text>
</comment>
<reference evidence="2" key="1">
    <citation type="journal article" date="2022" name="Int. J. Mol. Sci.">
        <title>Draft Genome of Tanacetum Coccineum: Genomic Comparison of Closely Related Tanacetum-Family Plants.</title>
        <authorList>
            <person name="Yamashiro T."/>
            <person name="Shiraishi A."/>
            <person name="Nakayama K."/>
            <person name="Satake H."/>
        </authorList>
    </citation>
    <scope>NUCLEOTIDE SEQUENCE</scope>
</reference>
<organism evidence="2 3">
    <name type="scientific">Tanacetum coccineum</name>
    <dbReference type="NCBI Taxonomy" id="301880"/>
    <lineage>
        <taxon>Eukaryota</taxon>
        <taxon>Viridiplantae</taxon>
        <taxon>Streptophyta</taxon>
        <taxon>Embryophyta</taxon>
        <taxon>Tracheophyta</taxon>
        <taxon>Spermatophyta</taxon>
        <taxon>Magnoliopsida</taxon>
        <taxon>eudicotyledons</taxon>
        <taxon>Gunneridae</taxon>
        <taxon>Pentapetalae</taxon>
        <taxon>asterids</taxon>
        <taxon>campanulids</taxon>
        <taxon>Asterales</taxon>
        <taxon>Asteraceae</taxon>
        <taxon>Asteroideae</taxon>
        <taxon>Anthemideae</taxon>
        <taxon>Anthemidinae</taxon>
        <taxon>Tanacetum</taxon>
    </lineage>
</organism>
<proteinExistence type="predicted"/>
<dbReference type="Proteomes" id="UP001151760">
    <property type="component" value="Unassembled WGS sequence"/>
</dbReference>
<dbReference type="EMBL" id="BQNB010021032">
    <property type="protein sequence ID" value="GJU02154.1"/>
    <property type="molecule type" value="Genomic_DNA"/>
</dbReference>
<evidence type="ECO:0000313" key="2">
    <source>
        <dbReference type="EMBL" id="GJU02154.1"/>
    </source>
</evidence>
<feature type="compositionally biased region" description="Acidic residues" evidence="1">
    <location>
        <begin position="252"/>
        <end position="263"/>
    </location>
</feature>
<feature type="region of interest" description="Disordered" evidence="1">
    <location>
        <begin position="146"/>
        <end position="190"/>
    </location>
</feature>
<evidence type="ECO:0000313" key="3">
    <source>
        <dbReference type="Proteomes" id="UP001151760"/>
    </source>
</evidence>
<feature type="region of interest" description="Disordered" evidence="1">
    <location>
        <begin position="477"/>
        <end position="524"/>
    </location>
</feature>
<evidence type="ECO:0000256" key="1">
    <source>
        <dbReference type="SAM" id="MobiDB-lite"/>
    </source>
</evidence>
<accession>A0ABQ5IPT5</accession>
<reference evidence="2" key="2">
    <citation type="submission" date="2022-01" db="EMBL/GenBank/DDBJ databases">
        <authorList>
            <person name="Yamashiro T."/>
            <person name="Shiraishi A."/>
            <person name="Satake H."/>
            <person name="Nakayama K."/>
        </authorList>
    </citation>
    <scope>NUCLEOTIDE SEQUENCE</scope>
</reference>